<dbReference type="AlphaFoldDB" id="A0A318USY7"/>
<keyword evidence="1" id="KW-0472">Membrane</keyword>
<sequence length="135" mass="15353">MKKDDDLRIQEILDRKMKGTAHVPFEKVNAEDLQAYELLYDQLAKAPTEHLSMSFKSNVLRRIQVEKKKNSDVLFYWLLGAVCLIGAVVIVSMFFVFKESLAPALSIADRFKGFILLGLVAIFAFNRVEKKLSNG</sequence>
<dbReference type="RefSeq" id="WP_110829470.1">
    <property type="nucleotide sequence ID" value="NZ_QKLU01000003.1"/>
</dbReference>
<gene>
    <name evidence="2" type="ORF">B0O44_103175</name>
</gene>
<proteinExistence type="predicted"/>
<protein>
    <submittedName>
        <fullName evidence="2">Uncharacterized protein</fullName>
    </submittedName>
</protein>
<dbReference type="EMBL" id="QKLU01000003">
    <property type="protein sequence ID" value="PYF74729.1"/>
    <property type="molecule type" value="Genomic_DNA"/>
</dbReference>
<dbReference type="OrthoDB" id="961830at2"/>
<evidence type="ECO:0000256" key="1">
    <source>
        <dbReference type="SAM" id="Phobius"/>
    </source>
</evidence>
<evidence type="ECO:0000313" key="2">
    <source>
        <dbReference type="EMBL" id="PYF74729.1"/>
    </source>
</evidence>
<organism evidence="2 3">
    <name type="scientific">Pedobacter nutrimenti</name>
    <dbReference type="NCBI Taxonomy" id="1241337"/>
    <lineage>
        <taxon>Bacteria</taxon>
        <taxon>Pseudomonadati</taxon>
        <taxon>Bacteroidota</taxon>
        <taxon>Sphingobacteriia</taxon>
        <taxon>Sphingobacteriales</taxon>
        <taxon>Sphingobacteriaceae</taxon>
        <taxon>Pedobacter</taxon>
    </lineage>
</organism>
<name>A0A318USY7_9SPHI</name>
<keyword evidence="1" id="KW-0812">Transmembrane</keyword>
<accession>A0A318USY7</accession>
<comment type="caution">
    <text evidence="2">The sequence shown here is derived from an EMBL/GenBank/DDBJ whole genome shotgun (WGS) entry which is preliminary data.</text>
</comment>
<reference evidence="2 3" key="1">
    <citation type="submission" date="2018-06" db="EMBL/GenBank/DDBJ databases">
        <title>Genomic Encyclopedia of Archaeal and Bacterial Type Strains, Phase II (KMG-II): from individual species to whole genera.</title>
        <authorList>
            <person name="Goeker M."/>
        </authorList>
    </citation>
    <scope>NUCLEOTIDE SEQUENCE [LARGE SCALE GENOMIC DNA]</scope>
    <source>
        <strain evidence="2 3">DSM 27372</strain>
    </source>
</reference>
<evidence type="ECO:0000313" key="3">
    <source>
        <dbReference type="Proteomes" id="UP000248198"/>
    </source>
</evidence>
<feature type="transmembrane region" description="Helical" evidence="1">
    <location>
        <begin position="74"/>
        <end position="97"/>
    </location>
</feature>
<keyword evidence="3" id="KW-1185">Reference proteome</keyword>
<feature type="transmembrane region" description="Helical" evidence="1">
    <location>
        <begin position="103"/>
        <end position="125"/>
    </location>
</feature>
<dbReference type="Proteomes" id="UP000248198">
    <property type="component" value="Unassembled WGS sequence"/>
</dbReference>
<keyword evidence="1" id="KW-1133">Transmembrane helix</keyword>